<dbReference type="SMART" id="SM00382">
    <property type="entry name" value="AAA"/>
    <property type="match status" value="1"/>
</dbReference>
<feature type="region of interest" description="Disordered" evidence="4">
    <location>
        <begin position="190"/>
        <end position="283"/>
    </location>
</feature>
<dbReference type="InterPro" id="IPR011050">
    <property type="entry name" value="Pectin_lyase_fold/virulence"/>
</dbReference>
<name>M3VBT7_GORML</name>
<organism evidence="6 7">
    <name type="scientific">Gordonia malaquae NBRC 108250</name>
    <dbReference type="NCBI Taxonomy" id="1223542"/>
    <lineage>
        <taxon>Bacteria</taxon>
        <taxon>Bacillati</taxon>
        <taxon>Actinomycetota</taxon>
        <taxon>Actinomycetes</taxon>
        <taxon>Mycobacteriales</taxon>
        <taxon>Gordoniaceae</taxon>
        <taxon>Gordonia</taxon>
    </lineage>
</organism>
<dbReference type="STRING" id="410332.SAMN04488550_0604"/>
<dbReference type="InterPro" id="IPR000641">
    <property type="entry name" value="CbxX/CfxQ"/>
</dbReference>
<protein>
    <recommendedName>
        <fullName evidence="5">AAA+ ATPase domain-containing protein</fullName>
    </recommendedName>
</protein>
<dbReference type="OrthoDB" id="9806903at2"/>
<dbReference type="InterPro" id="IPR027417">
    <property type="entry name" value="P-loop_NTPase"/>
</dbReference>
<comment type="caution">
    <text evidence="6">The sequence shown here is derived from an EMBL/GenBank/DDBJ whole genome shotgun (WGS) entry which is preliminary data.</text>
</comment>
<evidence type="ECO:0000256" key="1">
    <source>
        <dbReference type="ARBA" id="ARBA00010378"/>
    </source>
</evidence>
<proteinExistence type="inferred from homology"/>
<evidence type="ECO:0000256" key="4">
    <source>
        <dbReference type="SAM" id="MobiDB-lite"/>
    </source>
</evidence>
<dbReference type="GO" id="GO:0016887">
    <property type="term" value="F:ATP hydrolysis activity"/>
    <property type="evidence" value="ECO:0007669"/>
    <property type="project" value="InterPro"/>
</dbReference>
<comment type="similarity">
    <text evidence="1">Belongs to the CbxX/CfxQ family.</text>
</comment>
<dbReference type="eggNOG" id="COG0464">
    <property type="taxonomic scope" value="Bacteria"/>
</dbReference>
<feature type="compositionally biased region" description="Polar residues" evidence="4">
    <location>
        <begin position="225"/>
        <end position="235"/>
    </location>
</feature>
<evidence type="ECO:0000256" key="3">
    <source>
        <dbReference type="ARBA" id="ARBA00022840"/>
    </source>
</evidence>
<dbReference type="FunFam" id="3.40.50.300:FF:000216">
    <property type="entry name" value="Type VII secretion ATPase EccA"/>
    <property type="match status" value="1"/>
</dbReference>
<evidence type="ECO:0000313" key="7">
    <source>
        <dbReference type="Proteomes" id="UP000035009"/>
    </source>
</evidence>
<dbReference type="InterPro" id="IPR003593">
    <property type="entry name" value="AAA+_ATPase"/>
</dbReference>
<dbReference type="Gene3D" id="1.10.8.60">
    <property type="match status" value="1"/>
</dbReference>
<sequence length="871" mass="92482">MAAQSHNVGFGLTTGKEGMSKQLRRGLELTVTITRAGPGDVINLAEGRYAPTETTVSDLVLRGSGSPERTILSASPLVIRGRSIIECCTIEYSFHTGPARALHIEGAGSTALLRNVIVQRESGSALSAGIGRVAAKAMNRDSLPDVYVGPGASLWLDASAVGSVVVDGGHLYHSPNASISDIVCINGGVASQTAPQPDAPMQQQTAQPPATQPRIAPQPRQPTQSGPNRSASGSPTRDRVGAYKDKFRSMLKTDKSAAGDQPSSGARSRPSVPAGAVGPIPNGKPLKPFSQMLAWPSSAGSNWADHIRPQLSAGTNLILEPGEYWLPSSNFKDIAFSGHGDPTKVIVNLADGPIGPSAGHALVLSNLTLRPGIGQTAILASEGRSLVLSNVVIDHYRLGFGVARSGDGDEYFPLMILRSGLTTLEHCEIRADRHSFDGYVDISDSARLQATSSFVGWAVASRGYIALNNSSAYGVFAATDGEVQSNGTLQLIDVGDAEASPLVAMSGGQIIADSVVSQRKVTRIRSEGKASVSVANLFLPEGGSAVVERENDGTASVGGDQDKIKYTDGSGGATGAKYATVEEALAALDEFVGQDQLKMEIKTLISRIQVDRVREARGLQTTGRLTQNFVFAGPPGTGKTEIARIMGSIYKALGVLEKGHFVEVDREKLVGQHLGHSAAKTDEKITEALDGVLLIDEAYGLQEEGLDGGDAFGNEVINTLLKRMLDERDRLIVIATGYPDEMDRFLDANPGLRSRFTETIHFNPYRNDELVEIARRMAQSAGYSVDEGAMRALYDVLGAAEQQGVMSRKGFAYARVVESIIQTRAPGQLARRIADHLNRADNRTLSTLTADDVYPAAVAELSRYGFDPSKR</sequence>
<gene>
    <name evidence="6" type="ORF">GM1_022_00440</name>
</gene>
<dbReference type="AlphaFoldDB" id="M3VBT7"/>
<feature type="domain" description="AAA+ ATPase" evidence="5">
    <location>
        <begin position="625"/>
        <end position="766"/>
    </location>
</feature>
<evidence type="ECO:0000259" key="5">
    <source>
        <dbReference type="SMART" id="SM00382"/>
    </source>
</evidence>
<keyword evidence="7" id="KW-1185">Reference proteome</keyword>
<dbReference type="SUPFAM" id="SSF51126">
    <property type="entry name" value="Pectin lyase-like"/>
    <property type="match status" value="1"/>
</dbReference>
<evidence type="ECO:0000313" key="6">
    <source>
        <dbReference type="EMBL" id="GAC80833.1"/>
    </source>
</evidence>
<dbReference type="GO" id="GO:0005524">
    <property type="term" value="F:ATP binding"/>
    <property type="evidence" value="ECO:0007669"/>
    <property type="project" value="UniProtKB-KW"/>
</dbReference>
<dbReference type="RefSeq" id="WP_008380134.1">
    <property type="nucleotide sequence ID" value="NZ_BAOP01000022.1"/>
</dbReference>
<dbReference type="PRINTS" id="PR00819">
    <property type="entry name" value="CBXCFQXSUPER"/>
</dbReference>
<reference evidence="6 7" key="1">
    <citation type="submission" date="2013-02" db="EMBL/GenBank/DDBJ databases">
        <title>Whole genome shotgun sequence of Gordonia malaquae NBRC 108250.</title>
        <authorList>
            <person name="Yoshida I."/>
            <person name="Hosoyama A."/>
            <person name="Tsuchikane K."/>
            <person name="Ando Y."/>
            <person name="Baba S."/>
            <person name="Ohji S."/>
            <person name="Hamada M."/>
            <person name="Tamura T."/>
            <person name="Yamazoe A."/>
            <person name="Yamazaki S."/>
            <person name="Fujita N."/>
        </authorList>
    </citation>
    <scope>NUCLEOTIDE SEQUENCE [LARGE SCALE GENOMIC DNA]</scope>
    <source>
        <strain evidence="6 7">NBRC 108250</strain>
    </source>
</reference>
<evidence type="ECO:0000256" key="2">
    <source>
        <dbReference type="ARBA" id="ARBA00022741"/>
    </source>
</evidence>
<dbReference type="Proteomes" id="UP000035009">
    <property type="component" value="Unassembled WGS sequence"/>
</dbReference>
<keyword evidence="3" id="KW-0067">ATP-binding</keyword>
<dbReference type="InterPro" id="IPR003959">
    <property type="entry name" value="ATPase_AAA_core"/>
</dbReference>
<dbReference type="PANTHER" id="PTHR43392:SF2">
    <property type="entry name" value="AAA-TYPE ATPASE FAMILY PROTEIN _ ANKYRIN REPEAT FAMILY PROTEIN"/>
    <property type="match status" value="1"/>
</dbReference>
<dbReference type="Pfam" id="PF00004">
    <property type="entry name" value="AAA"/>
    <property type="match status" value="1"/>
</dbReference>
<dbReference type="Gene3D" id="3.40.50.300">
    <property type="entry name" value="P-loop containing nucleotide triphosphate hydrolases"/>
    <property type="match status" value="1"/>
</dbReference>
<feature type="compositionally biased region" description="Basic and acidic residues" evidence="4">
    <location>
        <begin position="236"/>
        <end position="257"/>
    </location>
</feature>
<keyword evidence="2" id="KW-0547">Nucleotide-binding</keyword>
<accession>M3VBT7</accession>
<dbReference type="InterPro" id="IPR050773">
    <property type="entry name" value="CbxX/CfxQ_RuBisCO_ESX"/>
</dbReference>
<feature type="compositionally biased region" description="Low complexity" evidence="4">
    <location>
        <begin position="192"/>
        <end position="224"/>
    </location>
</feature>
<dbReference type="EMBL" id="BAOP01000022">
    <property type="protein sequence ID" value="GAC80833.1"/>
    <property type="molecule type" value="Genomic_DNA"/>
</dbReference>
<dbReference type="SUPFAM" id="SSF52540">
    <property type="entry name" value="P-loop containing nucleoside triphosphate hydrolases"/>
    <property type="match status" value="1"/>
</dbReference>
<dbReference type="PANTHER" id="PTHR43392">
    <property type="entry name" value="AAA-TYPE ATPASE FAMILY PROTEIN / ANKYRIN REPEAT FAMILY PROTEIN"/>
    <property type="match status" value="1"/>
</dbReference>